<feature type="region of interest" description="Disordered" evidence="1">
    <location>
        <begin position="1"/>
        <end position="23"/>
    </location>
</feature>
<protein>
    <submittedName>
        <fullName evidence="2">Uncharacterized protein</fullName>
    </submittedName>
</protein>
<keyword evidence="3" id="KW-1185">Reference proteome</keyword>
<gene>
    <name evidence="2" type="ORF">CU098_002942</name>
</gene>
<dbReference type="STRING" id="4846.A0A367IKD9"/>
<feature type="compositionally biased region" description="Low complexity" evidence="1">
    <location>
        <begin position="1"/>
        <end position="14"/>
    </location>
</feature>
<dbReference type="AlphaFoldDB" id="A0A367IKD9"/>
<evidence type="ECO:0000313" key="3">
    <source>
        <dbReference type="Proteomes" id="UP000253551"/>
    </source>
</evidence>
<comment type="caution">
    <text evidence="2">The sequence shown here is derived from an EMBL/GenBank/DDBJ whole genome shotgun (WGS) entry which is preliminary data.</text>
</comment>
<dbReference type="Proteomes" id="UP000253551">
    <property type="component" value="Unassembled WGS sequence"/>
</dbReference>
<organism evidence="2 3">
    <name type="scientific">Rhizopus stolonifer</name>
    <name type="common">Rhizopus nigricans</name>
    <dbReference type="NCBI Taxonomy" id="4846"/>
    <lineage>
        <taxon>Eukaryota</taxon>
        <taxon>Fungi</taxon>
        <taxon>Fungi incertae sedis</taxon>
        <taxon>Mucoromycota</taxon>
        <taxon>Mucoromycotina</taxon>
        <taxon>Mucoromycetes</taxon>
        <taxon>Mucorales</taxon>
        <taxon>Mucorineae</taxon>
        <taxon>Rhizopodaceae</taxon>
        <taxon>Rhizopus</taxon>
    </lineage>
</organism>
<dbReference type="OrthoDB" id="5585746at2759"/>
<dbReference type="EMBL" id="PJQM01007572">
    <property type="protein sequence ID" value="RCH77991.1"/>
    <property type="molecule type" value="Genomic_DNA"/>
</dbReference>
<proteinExistence type="predicted"/>
<reference evidence="2 3" key="1">
    <citation type="journal article" date="2018" name="G3 (Bethesda)">
        <title>Phylogenetic and Phylogenomic Definition of Rhizopus Species.</title>
        <authorList>
            <person name="Gryganskyi A.P."/>
            <person name="Golan J."/>
            <person name="Dolatabadi S."/>
            <person name="Mondo S."/>
            <person name="Robb S."/>
            <person name="Idnurm A."/>
            <person name="Muszewska A."/>
            <person name="Steczkiewicz K."/>
            <person name="Masonjones S."/>
            <person name="Liao H.L."/>
            <person name="Gajdeczka M.T."/>
            <person name="Anike F."/>
            <person name="Vuek A."/>
            <person name="Anishchenko I.M."/>
            <person name="Voigt K."/>
            <person name="de Hoog G.S."/>
            <person name="Smith M.E."/>
            <person name="Heitman J."/>
            <person name="Vilgalys R."/>
            <person name="Stajich J.E."/>
        </authorList>
    </citation>
    <scope>NUCLEOTIDE SEQUENCE [LARGE SCALE GENOMIC DNA]</scope>
    <source>
        <strain evidence="2 3">LSU 92-RS-03</strain>
    </source>
</reference>
<evidence type="ECO:0000256" key="1">
    <source>
        <dbReference type="SAM" id="MobiDB-lite"/>
    </source>
</evidence>
<evidence type="ECO:0000313" key="2">
    <source>
        <dbReference type="EMBL" id="RCH77991.1"/>
    </source>
</evidence>
<name>A0A367IKD9_RHIST</name>
<feature type="non-terminal residue" evidence="2">
    <location>
        <position position="62"/>
    </location>
</feature>
<accession>A0A367IKD9</accession>
<sequence length="62" mass="6998">MRASSSSTTINISSPQCHNRSSLTETISEKFKEIEEADTTGFLQYMDDQVHDTWDNAKAVML</sequence>